<evidence type="ECO:0000313" key="14">
    <source>
        <dbReference type="EMBL" id="KAK7822132.1"/>
    </source>
</evidence>
<dbReference type="SUPFAM" id="SSF48264">
    <property type="entry name" value="Cytochrome P450"/>
    <property type="match status" value="1"/>
</dbReference>
<evidence type="ECO:0000256" key="11">
    <source>
        <dbReference type="PIRSR" id="PIRSR602401-1"/>
    </source>
</evidence>
<dbReference type="PRINTS" id="PR00463">
    <property type="entry name" value="EP450I"/>
</dbReference>
<dbReference type="PROSITE" id="PS00086">
    <property type="entry name" value="CYTOCHROME_P450"/>
    <property type="match status" value="1"/>
</dbReference>
<keyword evidence="5 11" id="KW-0479">Metal-binding</keyword>
<dbReference type="InterPro" id="IPR050665">
    <property type="entry name" value="Cytochrome_P450_Monooxygen"/>
</dbReference>
<evidence type="ECO:0000256" key="1">
    <source>
        <dbReference type="ARBA" id="ARBA00004167"/>
    </source>
</evidence>
<proteinExistence type="inferred from homology"/>
<dbReference type="GO" id="GO:0020037">
    <property type="term" value="F:heme binding"/>
    <property type="evidence" value="ECO:0007669"/>
    <property type="project" value="InterPro"/>
</dbReference>
<dbReference type="GO" id="GO:0005506">
    <property type="term" value="F:iron ion binding"/>
    <property type="evidence" value="ECO:0007669"/>
    <property type="project" value="InterPro"/>
</dbReference>
<dbReference type="Pfam" id="PF00067">
    <property type="entry name" value="p450"/>
    <property type="match status" value="1"/>
</dbReference>
<keyword evidence="6 13" id="KW-1133">Transmembrane helix</keyword>
<keyword evidence="15" id="KW-1185">Reference proteome</keyword>
<accession>A0AAW0J654</accession>
<dbReference type="Proteomes" id="UP000237347">
    <property type="component" value="Unassembled WGS sequence"/>
</dbReference>
<evidence type="ECO:0000256" key="10">
    <source>
        <dbReference type="ARBA" id="ARBA00023136"/>
    </source>
</evidence>
<name>A0AAW0J654_QUESU</name>
<dbReference type="GO" id="GO:0004497">
    <property type="term" value="F:monooxygenase activity"/>
    <property type="evidence" value="ECO:0007669"/>
    <property type="project" value="UniProtKB-KW"/>
</dbReference>
<dbReference type="Gene3D" id="1.10.630.10">
    <property type="entry name" value="Cytochrome P450"/>
    <property type="match status" value="1"/>
</dbReference>
<comment type="caution">
    <text evidence="14">The sequence shown here is derived from an EMBL/GenBank/DDBJ whole genome shotgun (WGS) entry which is preliminary data.</text>
</comment>
<feature type="transmembrane region" description="Helical" evidence="13">
    <location>
        <begin position="6"/>
        <end position="24"/>
    </location>
</feature>
<dbReference type="InterPro" id="IPR001128">
    <property type="entry name" value="Cyt_P450"/>
</dbReference>
<evidence type="ECO:0000256" key="8">
    <source>
        <dbReference type="ARBA" id="ARBA00023004"/>
    </source>
</evidence>
<evidence type="ECO:0000256" key="3">
    <source>
        <dbReference type="ARBA" id="ARBA00022617"/>
    </source>
</evidence>
<sequence>MGAVEILVISLTSSLCLYFLLTLIRGLHKLWWTPIHIKNQLSSQGIKGPSYRFFHGSTKEIFNMIKEAMSRPMNLSHDIFPTILPHVHSWVDKYGNNYLQWFGPKAQLVVTEPELIKEIMNNRDNNYPKPETAPYTKKLLGDGVATSEGGKWVKMRKLANSAFNAESLKVMLERWKHHEGKEIGVSEEFRLLTSEVISRTAFGSSYLEGKNIFQMLMKLALISSRNAFKELVKGIHNAILEIIKKREEKVMSGEGSSFGGDFLQLLVEAHHDANASLKISIEDLVDECKTFYIAGQESTSALLVWTIFLLAIHTDWQEKARKEVFNLFGQQNPNPDGITKLKTMGMIINESLRLYPPVTGITRKVEREVRLGKLTLPANLLLYIPTLSPHHDPKIWGEDVHLFKPERFSEGIAKATNNNIAAFFPFGIGPRNCLGLNFATTEAKIALSMILQRYAFTLSPAYVHSPFQRLTIRPQHGVQVMLHSL</sequence>
<gene>
    <name evidence="14" type="primary">C7A22_12</name>
    <name evidence="14" type="ORF">CFP56_036977</name>
</gene>
<dbReference type="InterPro" id="IPR036396">
    <property type="entry name" value="Cyt_P450_sf"/>
</dbReference>
<protein>
    <submittedName>
        <fullName evidence="14">Cytochrome p450 cyp749a22</fullName>
    </submittedName>
</protein>
<dbReference type="PANTHER" id="PTHR24282">
    <property type="entry name" value="CYTOCHROME P450 FAMILY MEMBER"/>
    <property type="match status" value="1"/>
</dbReference>
<dbReference type="InterPro" id="IPR017972">
    <property type="entry name" value="Cyt_P450_CS"/>
</dbReference>
<feature type="binding site" description="axial binding residue" evidence="11">
    <location>
        <position position="433"/>
    </location>
    <ligand>
        <name>heme</name>
        <dbReference type="ChEBI" id="CHEBI:30413"/>
    </ligand>
    <ligandPart>
        <name>Fe</name>
        <dbReference type="ChEBI" id="CHEBI:18248"/>
    </ligandPart>
</feature>
<evidence type="ECO:0000256" key="6">
    <source>
        <dbReference type="ARBA" id="ARBA00022989"/>
    </source>
</evidence>
<dbReference type="PANTHER" id="PTHR24282:SF20">
    <property type="entry name" value="CYTOCHROME P450 CYP749A22-LIKE"/>
    <property type="match status" value="1"/>
</dbReference>
<evidence type="ECO:0000256" key="13">
    <source>
        <dbReference type="SAM" id="Phobius"/>
    </source>
</evidence>
<dbReference type="PRINTS" id="PR00385">
    <property type="entry name" value="P450"/>
</dbReference>
<dbReference type="EMBL" id="PKMF04000676">
    <property type="protein sequence ID" value="KAK7822132.1"/>
    <property type="molecule type" value="Genomic_DNA"/>
</dbReference>
<comment type="cofactor">
    <cofactor evidence="11">
        <name>heme</name>
        <dbReference type="ChEBI" id="CHEBI:30413"/>
    </cofactor>
</comment>
<keyword evidence="7 12" id="KW-0560">Oxidoreductase</keyword>
<evidence type="ECO:0000313" key="15">
    <source>
        <dbReference type="Proteomes" id="UP000237347"/>
    </source>
</evidence>
<keyword evidence="4 13" id="KW-0812">Transmembrane</keyword>
<evidence type="ECO:0000256" key="2">
    <source>
        <dbReference type="ARBA" id="ARBA00010617"/>
    </source>
</evidence>
<organism evidence="14 15">
    <name type="scientific">Quercus suber</name>
    <name type="common">Cork oak</name>
    <dbReference type="NCBI Taxonomy" id="58331"/>
    <lineage>
        <taxon>Eukaryota</taxon>
        <taxon>Viridiplantae</taxon>
        <taxon>Streptophyta</taxon>
        <taxon>Embryophyta</taxon>
        <taxon>Tracheophyta</taxon>
        <taxon>Spermatophyta</taxon>
        <taxon>Magnoliopsida</taxon>
        <taxon>eudicotyledons</taxon>
        <taxon>Gunneridae</taxon>
        <taxon>Pentapetalae</taxon>
        <taxon>rosids</taxon>
        <taxon>fabids</taxon>
        <taxon>Fagales</taxon>
        <taxon>Fagaceae</taxon>
        <taxon>Quercus</taxon>
    </lineage>
</organism>
<keyword evidence="3 11" id="KW-0349">Heme</keyword>
<dbReference type="GO" id="GO:0016705">
    <property type="term" value="F:oxidoreductase activity, acting on paired donors, with incorporation or reduction of molecular oxygen"/>
    <property type="evidence" value="ECO:0007669"/>
    <property type="project" value="InterPro"/>
</dbReference>
<evidence type="ECO:0000256" key="9">
    <source>
        <dbReference type="ARBA" id="ARBA00023033"/>
    </source>
</evidence>
<dbReference type="AlphaFoldDB" id="A0AAW0J654"/>
<keyword evidence="8 11" id="KW-0408">Iron</keyword>
<comment type="similarity">
    <text evidence="2 12">Belongs to the cytochrome P450 family.</text>
</comment>
<keyword evidence="10 13" id="KW-0472">Membrane</keyword>
<dbReference type="GO" id="GO:0016020">
    <property type="term" value="C:membrane"/>
    <property type="evidence" value="ECO:0007669"/>
    <property type="project" value="UniProtKB-SubCell"/>
</dbReference>
<evidence type="ECO:0000256" key="4">
    <source>
        <dbReference type="ARBA" id="ARBA00022692"/>
    </source>
</evidence>
<evidence type="ECO:0000256" key="7">
    <source>
        <dbReference type="ARBA" id="ARBA00023002"/>
    </source>
</evidence>
<evidence type="ECO:0000256" key="5">
    <source>
        <dbReference type="ARBA" id="ARBA00022723"/>
    </source>
</evidence>
<dbReference type="InterPro" id="IPR002401">
    <property type="entry name" value="Cyt_P450_E_grp-I"/>
</dbReference>
<evidence type="ECO:0000256" key="12">
    <source>
        <dbReference type="RuleBase" id="RU000461"/>
    </source>
</evidence>
<reference evidence="14 15" key="1">
    <citation type="journal article" date="2018" name="Sci. Data">
        <title>The draft genome sequence of cork oak.</title>
        <authorList>
            <person name="Ramos A.M."/>
            <person name="Usie A."/>
            <person name="Barbosa P."/>
            <person name="Barros P.M."/>
            <person name="Capote T."/>
            <person name="Chaves I."/>
            <person name="Simoes F."/>
            <person name="Abreu I."/>
            <person name="Carrasquinho I."/>
            <person name="Faro C."/>
            <person name="Guimaraes J.B."/>
            <person name="Mendonca D."/>
            <person name="Nobrega F."/>
            <person name="Rodrigues L."/>
            <person name="Saibo N.J.M."/>
            <person name="Varela M.C."/>
            <person name="Egas C."/>
            <person name="Matos J."/>
            <person name="Miguel C.M."/>
            <person name="Oliveira M.M."/>
            <person name="Ricardo C.P."/>
            <person name="Goncalves S."/>
        </authorList>
    </citation>
    <scope>NUCLEOTIDE SEQUENCE [LARGE SCALE GENOMIC DNA]</scope>
    <source>
        <strain evidence="15">cv. HL8</strain>
    </source>
</reference>
<keyword evidence="9 12" id="KW-0503">Monooxygenase</keyword>
<comment type="subcellular location">
    <subcellularLocation>
        <location evidence="1">Membrane</location>
        <topology evidence="1">Single-pass membrane protein</topology>
    </subcellularLocation>
</comment>